<feature type="region of interest" description="Disordered" evidence="1">
    <location>
        <begin position="390"/>
        <end position="409"/>
    </location>
</feature>
<dbReference type="GO" id="GO:0005829">
    <property type="term" value="C:cytosol"/>
    <property type="evidence" value="ECO:0007669"/>
    <property type="project" value="TreeGrafter"/>
</dbReference>
<proteinExistence type="predicted"/>
<sequence>MRSSPVTREILSHRLTAVVEEMAETIRRTSFSVFVKQTADFGTCLVTAEGEVFAAPRAISGNLMIGIPARTAIESLGPYHPGDVGISNDPDATGGLVTHLPDIWLWAPLYAGERIIAFAFSFVHSSDIGGDVPGSISWAHTDRCQEGLLIPPAKLREAGRTNEALLRTILSNTRVPEQNRGDIEAQLTGLATAQRRIDEIVTGYGAAAVGDAIEDLLDEAAERAARLVDGLRDGRYRFVDYVEGLEEDGATTVPPTRLSLELTVSGGSTHLSFAGTSPQVAEAINLPTGGEPGHYMLVFALVNYFCSLDPGIPYNSGLVRGITAELPPGSIVNPGPGATCGVRAAVFFRIMDCVLGCLAQAAPESALATSSGAVAIATVAHADPVTGRRHVSVGQPLTGGSGGRPARDGLNGTSFTGGWLRNVPNELLERDAPVLVEEYRYRPDSGGAGRRPGGAGIVLRLRALADGVTLAVRGMERLFFQPWGVNGGRPGAPGRAVLNPGRSGERELGRVNVVTLAAGDVLLIETAGGGGLGDPAGRAPDEVAVDAARGLIGPEQALRAYGVVLRDGAVDAAATERDRASLPERAALFDLGAARRAYDERWPQAVQEQLIAAVERLPRARRAGAYRAAYLAAQARAGAGPVTAELIRDVIEEQG</sequence>
<comment type="caution">
    <text evidence="3">The sequence shown here is derived from an EMBL/GenBank/DDBJ whole genome shotgun (WGS) entry which is preliminary data.</text>
</comment>
<organism evidence="3 4">
    <name type="scientific">Streptomyces malaysiensis</name>
    <dbReference type="NCBI Taxonomy" id="92644"/>
    <lineage>
        <taxon>Bacteria</taxon>
        <taxon>Bacillati</taxon>
        <taxon>Actinomycetota</taxon>
        <taxon>Actinomycetes</taxon>
        <taxon>Kitasatosporales</taxon>
        <taxon>Streptomycetaceae</taxon>
        <taxon>Streptomyces</taxon>
        <taxon>Streptomyces violaceusniger group</taxon>
    </lineage>
</organism>
<dbReference type="PANTHER" id="PTHR11365">
    <property type="entry name" value="5-OXOPROLINASE RELATED"/>
    <property type="match status" value="1"/>
</dbReference>
<dbReference type="RefSeq" id="WP_102933341.1">
    <property type="nucleotide sequence ID" value="NZ_LJIW01000001.1"/>
</dbReference>
<protein>
    <recommendedName>
        <fullName evidence="2">Hydantoinase B/oxoprolinase domain-containing protein</fullName>
    </recommendedName>
</protein>
<dbReference type="Pfam" id="PF02538">
    <property type="entry name" value="Hydantoinase_B"/>
    <property type="match status" value="1"/>
</dbReference>
<gene>
    <name evidence="3" type="ORF">SMF913_10667</name>
</gene>
<dbReference type="Proteomes" id="UP000236520">
    <property type="component" value="Unassembled WGS sequence"/>
</dbReference>
<keyword evidence="4" id="KW-1185">Reference proteome</keyword>
<reference evidence="3 4" key="1">
    <citation type="submission" date="2015-09" db="EMBL/GenBank/DDBJ databases">
        <title>Genome sequence, genome mining and natural product profiling of a biocontrol bacterium Streptomyces malaysiensis F913.</title>
        <authorList>
            <person name="Xu Y."/>
            <person name="Wei J."/>
            <person name="Xie J."/>
            <person name="Li T."/>
            <person name="Zhou Z."/>
        </authorList>
    </citation>
    <scope>NUCLEOTIDE SEQUENCE [LARGE SCALE GENOMIC DNA]</scope>
    <source>
        <strain evidence="3 4">F913</strain>
    </source>
</reference>
<evidence type="ECO:0000313" key="3">
    <source>
        <dbReference type="EMBL" id="PNG94642.1"/>
    </source>
</evidence>
<dbReference type="GO" id="GO:0006749">
    <property type="term" value="P:glutathione metabolic process"/>
    <property type="evidence" value="ECO:0007669"/>
    <property type="project" value="TreeGrafter"/>
</dbReference>
<accession>A0A2J7Z2X8</accession>
<dbReference type="EMBL" id="LJIW01000001">
    <property type="protein sequence ID" value="PNG94642.1"/>
    <property type="molecule type" value="Genomic_DNA"/>
</dbReference>
<feature type="domain" description="Hydantoinase B/oxoprolinase" evidence="2">
    <location>
        <begin position="5"/>
        <end position="535"/>
    </location>
</feature>
<dbReference type="GO" id="GO:0017168">
    <property type="term" value="F:5-oxoprolinase (ATP-hydrolyzing) activity"/>
    <property type="evidence" value="ECO:0007669"/>
    <property type="project" value="TreeGrafter"/>
</dbReference>
<evidence type="ECO:0000256" key="1">
    <source>
        <dbReference type="SAM" id="MobiDB-lite"/>
    </source>
</evidence>
<evidence type="ECO:0000313" key="4">
    <source>
        <dbReference type="Proteomes" id="UP000236520"/>
    </source>
</evidence>
<dbReference type="AlphaFoldDB" id="A0A2J7Z2X8"/>
<name>A0A2J7Z2X8_STRMQ</name>
<dbReference type="InterPro" id="IPR045079">
    <property type="entry name" value="Oxoprolinase-like"/>
</dbReference>
<evidence type="ECO:0000259" key="2">
    <source>
        <dbReference type="Pfam" id="PF02538"/>
    </source>
</evidence>
<dbReference type="PANTHER" id="PTHR11365:SF23">
    <property type="entry name" value="HYPOTHETICAL 5-OXOPROLINASE (EUROFUNG)-RELATED"/>
    <property type="match status" value="1"/>
</dbReference>
<dbReference type="InterPro" id="IPR003692">
    <property type="entry name" value="Hydantoinase_B"/>
</dbReference>